<dbReference type="PANTHER" id="PTHR33116:SF78">
    <property type="entry name" value="OS12G0587133 PROTEIN"/>
    <property type="match status" value="1"/>
</dbReference>
<dbReference type="Pfam" id="PF13966">
    <property type="entry name" value="zf-RVT"/>
    <property type="match status" value="1"/>
</dbReference>
<name>A0ABQ7KYP9_BRACM</name>
<dbReference type="PANTHER" id="PTHR33116">
    <property type="entry name" value="REVERSE TRANSCRIPTASE ZINC-BINDING DOMAIN-CONTAINING PROTEIN-RELATED-RELATED"/>
    <property type="match status" value="1"/>
</dbReference>
<dbReference type="Proteomes" id="UP000823674">
    <property type="component" value="Chromosome A07"/>
</dbReference>
<comment type="caution">
    <text evidence="2">The sequence shown here is derived from an EMBL/GenBank/DDBJ whole genome shotgun (WGS) entry which is preliminary data.</text>
</comment>
<dbReference type="EMBL" id="JADBGQ010000009">
    <property type="protein sequence ID" value="KAG5379474.1"/>
    <property type="molecule type" value="Genomic_DNA"/>
</dbReference>
<gene>
    <name evidence="2" type="primary">A07p026320.1_BraROA</name>
    <name evidence="2" type="ORF">IGI04_027316</name>
</gene>
<evidence type="ECO:0000313" key="3">
    <source>
        <dbReference type="Proteomes" id="UP000823674"/>
    </source>
</evidence>
<evidence type="ECO:0000259" key="1">
    <source>
        <dbReference type="Pfam" id="PF13966"/>
    </source>
</evidence>
<protein>
    <recommendedName>
        <fullName evidence="1">Reverse transcriptase zinc-binding domain-containing protein</fullName>
    </recommendedName>
</protein>
<accession>A0ABQ7KYP9</accession>
<dbReference type="InterPro" id="IPR026960">
    <property type="entry name" value="RVT-Znf"/>
</dbReference>
<proteinExistence type="predicted"/>
<reference evidence="2 3" key="1">
    <citation type="submission" date="2021-03" db="EMBL/GenBank/DDBJ databases">
        <authorList>
            <person name="King G.J."/>
            <person name="Bancroft I."/>
            <person name="Baten A."/>
            <person name="Bloomfield J."/>
            <person name="Borpatragohain P."/>
            <person name="He Z."/>
            <person name="Irish N."/>
            <person name="Irwin J."/>
            <person name="Liu K."/>
            <person name="Mauleon R.P."/>
            <person name="Moore J."/>
            <person name="Morris R."/>
            <person name="Ostergaard L."/>
            <person name="Wang B."/>
            <person name="Wells R."/>
        </authorList>
    </citation>
    <scope>NUCLEOTIDE SEQUENCE [LARGE SCALE GENOMIC DNA]</scope>
    <source>
        <strain evidence="2">R-o-18</strain>
        <tissue evidence="2">Leaf</tissue>
    </source>
</reference>
<feature type="domain" description="Reverse transcriptase zinc-binding" evidence="1">
    <location>
        <begin position="140"/>
        <end position="224"/>
    </location>
</feature>
<keyword evidence="3" id="KW-1185">Reference proteome</keyword>
<sequence>MVSRKRFPGLHDHLLLSGCISNFWTLKENNNHSWLVRRLLRFVFPWLCIEIGNGQTCRFWSDNWSPFGCLTDFLNLPHSTRLGIPRTATLASLNVQGNWILPAARSEKQVQVQIFLSTITLTDAEDQYSWVVDGSKSTTFSTGAVYKAIKHHNPIVEWRKTIWCSRGTPKHSFLAWLFTLNRCPTRDRLLSWGLNTPSTCLLCNNCDESRNHLFFECVYSSQVWHNMGSRSGITTSTSWELTLTALHHLSGPRHAKLLPLFVWHSTIYYIWSERNARLHRNIYRPPDSIANSIRSYIKAKIAAIRPTSPSLASSLFRLWNR</sequence>
<evidence type="ECO:0000313" key="2">
    <source>
        <dbReference type="EMBL" id="KAG5379474.1"/>
    </source>
</evidence>
<organism evidence="2 3">
    <name type="scientific">Brassica rapa subsp. trilocularis</name>
    <dbReference type="NCBI Taxonomy" id="1813537"/>
    <lineage>
        <taxon>Eukaryota</taxon>
        <taxon>Viridiplantae</taxon>
        <taxon>Streptophyta</taxon>
        <taxon>Embryophyta</taxon>
        <taxon>Tracheophyta</taxon>
        <taxon>Spermatophyta</taxon>
        <taxon>Magnoliopsida</taxon>
        <taxon>eudicotyledons</taxon>
        <taxon>Gunneridae</taxon>
        <taxon>Pentapetalae</taxon>
        <taxon>rosids</taxon>
        <taxon>malvids</taxon>
        <taxon>Brassicales</taxon>
        <taxon>Brassicaceae</taxon>
        <taxon>Brassiceae</taxon>
        <taxon>Brassica</taxon>
    </lineage>
</organism>